<evidence type="ECO:0000256" key="5">
    <source>
        <dbReference type="PIRSR" id="PIRSR000097-2"/>
    </source>
</evidence>
<dbReference type="PROSITE" id="PS00062">
    <property type="entry name" value="ALDOKETO_REDUCTASE_2"/>
    <property type="match status" value="1"/>
</dbReference>
<dbReference type="NCBIfam" id="NF008377">
    <property type="entry name" value="PRK11172.1"/>
    <property type="match status" value="1"/>
</dbReference>
<keyword evidence="2" id="KW-0521">NADP</keyword>
<comment type="similarity">
    <text evidence="1">Belongs to the aldo/keto reductase family.</text>
</comment>
<name>A0A0B6S0F6_BURPL</name>
<evidence type="ECO:0000256" key="4">
    <source>
        <dbReference type="PIRSR" id="PIRSR000097-1"/>
    </source>
</evidence>
<dbReference type="Pfam" id="PF00248">
    <property type="entry name" value="Aldo_ket_red"/>
    <property type="match status" value="1"/>
</dbReference>
<protein>
    <submittedName>
        <fullName evidence="8">Aldo/keto reductase</fullName>
    </submittedName>
</protein>
<dbReference type="InterPro" id="IPR023210">
    <property type="entry name" value="NADP_OxRdtase_dom"/>
</dbReference>
<dbReference type="SUPFAM" id="SSF51430">
    <property type="entry name" value="NAD(P)-linked oxidoreductase"/>
    <property type="match status" value="1"/>
</dbReference>
<dbReference type="KEGG" id="bgp:BGL_1c11990"/>
<dbReference type="CDD" id="cd19139">
    <property type="entry name" value="AKR_AKR3F2"/>
    <property type="match status" value="1"/>
</dbReference>
<evidence type="ECO:0000256" key="1">
    <source>
        <dbReference type="ARBA" id="ARBA00007905"/>
    </source>
</evidence>
<feature type="active site" description="Proton donor" evidence="4">
    <location>
        <position position="40"/>
    </location>
</feature>
<dbReference type="InterPro" id="IPR036812">
    <property type="entry name" value="NAD(P)_OxRdtase_dom_sf"/>
</dbReference>
<dbReference type="EMBL" id="CP002580">
    <property type="protein sequence ID" value="AJK45721.1"/>
    <property type="molecule type" value="Genomic_DNA"/>
</dbReference>
<evidence type="ECO:0000313" key="9">
    <source>
        <dbReference type="Proteomes" id="UP000031838"/>
    </source>
</evidence>
<dbReference type="Proteomes" id="UP000031838">
    <property type="component" value="Chromosome 1"/>
</dbReference>
<dbReference type="InterPro" id="IPR020471">
    <property type="entry name" value="AKR"/>
</dbReference>
<evidence type="ECO:0000256" key="2">
    <source>
        <dbReference type="ARBA" id="ARBA00022857"/>
    </source>
</evidence>
<keyword evidence="9" id="KW-1185">Reference proteome</keyword>
<dbReference type="HOGENOM" id="CLU_023205_0_1_4"/>
<dbReference type="GO" id="GO:0051596">
    <property type="term" value="P:methylglyoxal catabolic process"/>
    <property type="evidence" value="ECO:0007669"/>
    <property type="project" value="TreeGrafter"/>
</dbReference>
<evidence type="ECO:0000313" key="8">
    <source>
        <dbReference type="EMBL" id="AJK45721.1"/>
    </source>
</evidence>
<dbReference type="PIRSF" id="PIRSF000097">
    <property type="entry name" value="AKR"/>
    <property type="match status" value="1"/>
</dbReference>
<feature type="domain" description="NADP-dependent oxidoreductase" evidence="7">
    <location>
        <begin position="8"/>
        <end position="251"/>
    </location>
</feature>
<evidence type="ECO:0000256" key="3">
    <source>
        <dbReference type="ARBA" id="ARBA00023002"/>
    </source>
</evidence>
<accession>A0A0B6S0F6</accession>
<dbReference type="GO" id="GO:1990002">
    <property type="term" value="F:methylglyoxal reductase (NADPH) (acetol producing) activity"/>
    <property type="evidence" value="ECO:0007669"/>
    <property type="project" value="TreeGrafter"/>
</dbReference>
<dbReference type="PRINTS" id="PR00069">
    <property type="entry name" value="ALDKETRDTASE"/>
</dbReference>
<dbReference type="PANTHER" id="PTHR43827">
    <property type="entry name" value="2,5-DIKETO-D-GLUCONIC ACID REDUCTASE"/>
    <property type="match status" value="1"/>
</dbReference>
<dbReference type="AlphaFoldDB" id="A0A0B6S0F6"/>
<dbReference type="InterPro" id="IPR018170">
    <property type="entry name" value="Aldo/ket_reductase_CS"/>
</dbReference>
<reference evidence="8 9" key="2">
    <citation type="journal article" date="2016" name="Appl. Microbiol. Biotechnol.">
        <title>Mutations improving production and secretion of extracellular lipase by Burkholderia glumae PG1.</title>
        <authorList>
            <person name="Knapp A."/>
            <person name="Voget S."/>
            <person name="Gao R."/>
            <person name="Zaburannyi N."/>
            <person name="Krysciak D."/>
            <person name="Breuer M."/>
            <person name="Hauer B."/>
            <person name="Streit W.R."/>
            <person name="Muller R."/>
            <person name="Daniel R."/>
            <person name="Jaeger K.E."/>
        </authorList>
    </citation>
    <scope>NUCLEOTIDE SEQUENCE [LARGE SCALE GENOMIC DNA]</scope>
    <source>
        <strain evidence="8 9">PG1</strain>
    </source>
</reference>
<gene>
    <name evidence="8" type="ORF">BGL_1c11990</name>
</gene>
<proteinExistence type="inferred from homology"/>
<sequence length="268" mass="28577">MTRIPPFGLGTFRLKGQVVIDSVRDALALGYRAIDTAQIYDNEAEVGRAIAESGIARDALFVTTKIWVDHYAPQRLVPSLEASLAKLRTDRVDLTLIHWPAPGNGVPLAATLEALADAKARGLTREIGISNFNIALTREAIDVLGTGAIATNQIELSPYLQNRALVAFLASQAIAVTSYMTLAYGKVLGDPVLGAIAAARGATPAQVALAWALQLGYAVIPSSTKRANLASNLLARNLRLDDDEMARIADLERNGREVSPAGLAPVWD</sequence>
<reference evidence="9" key="1">
    <citation type="submission" date="2011-03" db="EMBL/GenBank/DDBJ databases">
        <authorList>
            <person name="Voget S."/>
            <person name="Streit W.R."/>
            <person name="Jaeger K.E."/>
            <person name="Daniel R."/>
        </authorList>
    </citation>
    <scope>NUCLEOTIDE SEQUENCE [LARGE SCALE GENOMIC DNA]</scope>
    <source>
        <strain evidence="9">PG1</strain>
    </source>
</reference>
<evidence type="ECO:0000256" key="6">
    <source>
        <dbReference type="PIRSR" id="PIRSR000097-3"/>
    </source>
</evidence>
<dbReference type="Gene3D" id="3.20.20.100">
    <property type="entry name" value="NADP-dependent oxidoreductase domain"/>
    <property type="match status" value="1"/>
</dbReference>
<evidence type="ECO:0000259" key="7">
    <source>
        <dbReference type="Pfam" id="PF00248"/>
    </source>
</evidence>
<feature type="site" description="Lowers pKa of active site Tyr" evidence="6">
    <location>
        <position position="65"/>
    </location>
</feature>
<dbReference type="PROSITE" id="PS00798">
    <property type="entry name" value="ALDOKETO_REDUCTASE_1"/>
    <property type="match status" value="1"/>
</dbReference>
<organism evidence="8 9">
    <name type="scientific">Burkholderia plantarii</name>
    <dbReference type="NCBI Taxonomy" id="41899"/>
    <lineage>
        <taxon>Bacteria</taxon>
        <taxon>Pseudomonadati</taxon>
        <taxon>Pseudomonadota</taxon>
        <taxon>Betaproteobacteria</taxon>
        <taxon>Burkholderiales</taxon>
        <taxon>Burkholderiaceae</taxon>
        <taxon>Burkholderia</taxon>
    </lineage>
</organism>
<dbReference type="PANTHER" id="PTHR43827:SF3">
    <property type="entry name" value="NADP-DEPENDENT OXIDOREDUCTASE DOMAIN-CONTAINING PROTEIN"/>
    <property type="match status" value="1"/>
</dbReference>
<dbReference type="RefSeq" id="WP_042624398.1">
    <property type="nucleotide sequence ID" value="NZ_BSTO01000023.1"/>
</dbReference>
<keyword evidence="3" id="KW-0560">Oxidoreductase</keyword>
<feature type="binding site" evidence="5">
    <location>
        <position position="98"/>
    </location>
    <ligand>
        <name>substrate</name>
    </ligand>
</feature>
<dbReference type="KEGG" id="bpla:bpln_1g11500"/>